<keyword evidence="2" id="KW-1185">Reference proteome</keyword>
<protein>
    <submittedName>
        <fullName evidence="1">Uncharacterized protein</fullName>
    </submittedName>
</protein>
<name>A0A975G1Y9_9CAUL</name>
<proteinExistence type="predicted"/>
<dbReference type="RefSeq" id="WP_211939432.1">
    <property type="nucleotide sequence ID" value="NZ_CP073078.1"/>
</dbReference>
<dbReference type="KEGG" id="caul:KCG34_05735"/>
<evidence type="ECO:0000313" key="1">
    <source>
        <dbReference type="EMBL" id="QUD89380.1"/>
    </source>
</evidence>
<evidence type="ECO:0000313" key="2">
    <source>
        <dbReference type="Proteomes" id="UP000676409"/>
    </source>
</evidence>
<sequence length="83" mass="9291">MTVIFVENAVESGNIVKIIETFGGHTIRRELRPGENARVSVSRYKSIVVEEVSLNDSTAQLPGADRWQGQSDTWPSFLQRRCG</sequence>
<dbReference type="Proteomes" id="UP000676409">
    <property type="component" value="Chromosome"/>
</dbReference>
<gene>
    <name evidence="1" type="ORF">KCG34_05735</name>
</gene>
<reference evidence="1" key="1">
    <citation type="submission" date="2021-04" db="EMBL/GenBank/DDBJ databases">
        <title>The complete genome sequence of Caulobacter sp. S6.</title>
        <authorList>
            <person name="Tang Y."/>
            <person name="Ouyang W."/>
            <person name="Liu Q."/>
            <person name="Huang B."/>
            <person name="Guo Z."/>
            <person name="Lei P."/>
        </authorList>
    </citation>
    <scope>NUCLEOTIDE SEQUENCE</scope>
    <source>
        <strain evidence="1">S6</strain>
    </source>
</reference>
<dbReference type="AlphaFoldDB" id="A0A975G1Y9"/>
<organism evidence="1 2">
    <name type="scientific">Phenylobacterium montanum</name>
    <dbReference type="NCBI Taxonomy" id="2823693"/>
    <lineage>
        <taxon>Bacteria</taxon>
        <taxon>Pseudomonadati</taxon>
        <taxon>Pseudomonadota</taxon>
        <taxon>Alphaproteobacteria</taxon>
        <taxon>Caulobacterales</taxon>
        <taxon>Caulobacteraceae</taxon>
        <taxon>Phenylobacterium</taxon>
    </lineage>
</organism>
<dbReference type="EMBL" id="CP073078">
    <property type="protein sequence ID" value="QUD89380.1"/>
    <property type="molecule type" value="Genomic_DNA"/>
</dbReference>
<accession>A0A975G1Y9</accession>